<feature type="compositionally biased region" description="Pro residues" evidence="6">
    <location>
        <begin position="399"/>
        <end position="425"/>
    </location>
</feature>
<dbReference type="SUPFAM" id="SSF88946">
    <property type="entry name" value="Sigma2 domain of RNA polymerase sigma factors"/>
    <property type="match status" value="1"/>
</dbReference>
<evidence type="ECO:0000256" key="3">
    <source>
        <dbReference type="ARBA" id="ARBA00023082"/>
    </source>
</evidence>
<sequence>MSASTVRELRTRTDSEVSDDELVLATRAGDSRAFGVLWDRHSPAALRAARSITSSIDPEDLVSEAFAKTFSAIRNGGGPTDAFRPYIFAAVRSAAATWGGKQKDVVALEYIDELPVEHTDDSLDLLSDKALLTAAFKDLPERWRTLLWYLEVEGMKPREIAPLMGMTPNAVSVLAARAREGFKLAWLQAHIKEPGRDPECRWTCERIVAQGRKRHVARADRARFDAHLERCTRCTMASAEIERASSKLRAVLLPVIIGGPAAAAYSAGSPAPAAAAAVSWMPRGRSQWFVAGGSVAAATVVVAVAAVAAQLAPVGPDVDESSALVVASPAPIASPGSAGAPAPTESLAPTEPPIESEASEPIPEEPADREVVEDAIDVPQVPADITEPAPPGDARTQPPVRPPSAPAQQPPVVDPPVVDPPVVDPPVVDPPVEVPPVEVPPVVDPPVDVPVTISWPIPPTTAVPPTITGTGTPGAAVEIVDETGRIIAAAIVGADGTFAVRPDVDTLYQGISVSLRHTSPTTGEQTVSESTGRTYFPVPGLAEDSDGVISRTDSDGDGRRDDLTLDVRGVAGSTASVSLDGGPAMTVLLTDAATIVSFVDIRPGLHRVELRYVDPATGDLGLADTDHILVRP</sequence>
<dbReference type="Gene3D" id="1.10.10.10">
    <property type="entry name" value="Winged helix-like DNA-binding domain superfamily/Winged helix DNA-binding domain"/>
    <property type="match status" value="1"/>
</dbReference>
<dbReference type="SUPFAM" id="SSF88659">
    <property type="entry name" value="Sigma3 and sigma4 domains of RNA polymerase sigma factors"/>
    <property type="match status" value="1"/>
</dbReference>
<keyword evidence="4" id="KW-0238">DNA-binding</keyword>
<proteinExistence type="inferred from homology"/>
<dbReference type="EMBL" id="CP041040">
    <property type="protein sequence ID" value="QDE33895.1"/>
    <property type="molecule type" value="Genomic_DNA"/>
</dbReference>
<keyword evidence="2" id="KW-0805">Transcription regulation</keyword>
<dbReference type="PANTHER" id="PTHR43133">
    <property type="entry name" value="RNA POLYMERASE ECF-TYPE SIGMA FACTO"/>
    <property type="match status" value="1"/>
</dbReference>
<dbReference type="Gene3D" id="1.10.1740.10">
    <property type="match status" value="1"/>
</dbReference>
<organism evidence="9 10">
    <name type="scientific">Microbacterium foliorum</name>
    <dbReference type="NCBI Taxonomy" id="104336"/>
    <lineage>
        <taxon>Bacteria</taxon>
        <taxon>Bacillati</taxon>
        <taxon>Actinomycetota</taxon>
        <taxon>Actinomycetes</taxon>
        <taxon>Micrococcales</taxon>
        <taxon>Microbacteriaceae</taxon>
        <taxon>Microbacterium</taxon>
    </lineage>
</organism>
<dbReference type="InterPro" id="IPR039425">
    <property type="entry name" value="RNA_pol_sigma-70-like"/>
</dbReference>
<evidence type="ECO:0000256" key="1">
    <source>
        <dbReference type="ARBA" id="ARBA00010641"/>
    </source>
</evidence>
<dbReference type="GO" id="GO:0016987">
    <property type="term" value="F:sigma factor activity"/>
    <property type="evidence" value="ECO:0007669"/>
    <property type="project" value="UniProtKB-KW"/>
</dbReference>
<dbReference type="InterPro" id="IPR036388">
    <property type="entry name" value="WH-like_DNA-bd_sf"/>
</dbReference>
<dbReference type="InterPro" id="IPR014284">
    <property type="entry name" value="RNA_pol_sigma-70_dom"/>
</dbReference>
<feature type="domain" description="RNA polymerase sigma factor 70 region 4 type 2" evidence="7">
    <location>
        <begin position="132"/>
        <end position="180"/>
    </location>
</feature>
<dbReference type="PANTHER" id="PTHR43133:SF8">
    <property type="entry name" value="RNA POLYMERASE SIGMA FACTOR HI_1459-RELATED"/>
    <property type="match status" value="1"/>
</dbReference>
<name>A0A4Y5YMY3_9MICO</name>
<dbReference type="AlphaFoldDB" id="A0A4Y5YMY3"/>
<evidence type="ECO:0000256" key="5">
    <source>
        <dbReference type="ARBA" id="ARBA00023163"/>
    </source>
</evidence>
<dbReference type="OrthoDB" id="4990598at2"/>
<evidence type="ECO:0000313" key="9">
    <source>
        <dbReference type="EMBL" id="QDE33895.1"/>
    </source>
</evidence>
<feature type="region of interest" description="Disordered" evidence="6">
    <location>
        <begin position="381"/>
        <end position="425"/>
    </location>
</feature>
<evidence type="ECO:0000256" key="6">
    <source>
        <dbReference type="SAM" id="MobiDB-lite"/>
    </source>
</evidence>
<keyword evidence="5" id="KW-0804">Transcription</keyword>
<dbReference type="RefSeq" id="WP_140036178.1">
    <property type="nucleotide sequence ID" value="NZ_CP041040.1"/>
</dbReference>
<evidence type="ECO:0000256" key="2">
    <source>
        <dbReference type="ARBA" id="ARBA00023015"/>
    </source>
</evidence>
<dbReference type="GO" id="GO:0006352">
    <property type="term" value="P:DNA-templated transcription initiation"/>
    <property type="evidence" value="ECO:0007669"/>
    <property type="project" value="InterPro"/>
</dbReference>
<dbReference type="InterPro" id="IPR013324">
    <property type="entry name" value="RNA_pol_sigma_r3/r4-like"/>
</dbReference>
<dbReference type="Proteomes" id="UP000316125">
    <property type="component" value="Chromosome"/>
</dbReference>
<evidence type="ECO:0000259" key="8">
    <source>
        <dbReference type="Pfam" id="PF17936"/>
    </source>
</evidence>
<reference evidence="9 10" key="1">
    <citation type="submission" date="2019-06" db="EMBL/GenBank/DDBJ databases">
        <title>Complete genome of Microbacterium foliorum M2.</title>
        <authorList>
            <person name="Cao G."/>
        </authorList>
    </citation>
    <scope>NUCLEOTIDE SEQUENCE [LARGE SCALE GENOMIC DNA]</scope>
    <source>
        <strain evidence="9 10">M2</strain>
    </source>
</reference>
<dbReference type="NCBIfam" id="TIGR02937">
    <property type="entry name" value="sigma70-ECF"/>
    <property type="match status" value="1"/>
</dbReference>
<feature type="compositionally biased region" description="Low complexity" evidence="6">
    <location>
        <begin position="332"/>
        <end position="343"/>
    </location>
</feature>
<evidence type="ECO:0000259" key="7">
    <source>
        <dbReference type="Pfam" id="PF08281"/>
    </source>
</evidence>
<dbReference type="Pfam" id="PF17936">
    <property type="entry name" value="Big_6"/>
    <property type="match status" value="1"/>
</dbReference>
<evidence type="ECO:0000256" key="4">
    <source>
        <dbReference type="ARBA" id="ARBA00023125"/>
    </source>
</evidence>
<accession>A0A4Y5YMY3</accession>
<protein>
    <submittedName>
        <fullName evidence="9">Sigma-70 family RNA polymerase sigma factor</fullName>
    </submittedName>
</protein>
<gene>
    <name evidence="9" type="ORF">FIV50_03300</name>
</gene>
<evidence type="ECO:0000313" key="10">
    <source>
        <dbReference type="Proteomes" id="UP000316125"/>
    </source>
</evidence>
<dbReference type="InterPro" id="IPR013325">
    <property type="entry name" value="RNA_pol_sigma_r2"/>
</dbReference>
<dbReference type="Pfam" id="PF08281">
    <property type="entry name" value="Sigma70_r4_2"/>
    <property type="match status" value="1"/>
</dbReference>
<dbReference type="InterPro" id="IPR041498">
    <property type="entry name" value="Big_6"/>
</dbReference>
<comment type="similarity">
    <text evidence="1">Belongs to the sigma-70 factor family. ECF subfamily.</text>
</comment>
<keyword evidence="3" id="KW-0731">Sigma factor</keyword>
<feature type="domain" description="Bacterial Ig" evidence="8">
    <location>
        <begin position="466"/>
        <end position="504"/>
    </location>
</feature>
<dbReference type="GO" id="GO:0003677">
    <property type="term" value="F:DNA binding"/>
    <property type="evidence" value="ECO:0007669"/>
    <property type="project" value="UniProtKB-KW"/>
</dbReference>
<feature type="region of interest" description="Disordered" evidence="6">
    <location>
        <begin position="332"/>
        <end position="368"/>
    </location>
</feature>
<dbReference type="InterPro" id="IPR013249">
    <property type="entry name" value="RNA_pol_sigma70_r4_t2"/>
</dbReference>